<evidence type="ECO:0000313" key="7">
    <source>
        <dbReference type="Proteomes" id="UP000315369"/>
    </source>
</evidence>
<feature type="compositionally biased region" description="Gly residues" evidence="4">
    <location>
        <begin position="99"/>
        <end position="113"/>
    </location>
</feature>
<gene>
    <name evidence="6" type="ORF">FJV41_22490</name>
</gene>
<keyword evidence="7" id="KW-1185">Reference proteome</keyword>
<dbReference type="Pfam" id="PF13180">
    <property type="entry name" value="PDZ_2"/>
    <property type="match status" value="1"/>
</dbReference>
<dbReference type="GO" id="GO:0006508">
    <property type="term" value="P:proteolysis"/>
    <property type="evidence" value="ECO:0007669"/>
    <property type="project" value="UniProtKB-KW"/>
</dbReference>
<dbReference type="PROSITE" id="PS51257">
    <property type="entry name" value="PROKAR_LIPOPROTEIN"/>
    <property type="match status" value="1"/>
</dbReference>
<dbReference type="InterPro" id="IPR041489">
    <property type="entry name" value="PDZ_6"/>
</dbReference>
<sequence>MKGSRRVVAVGLVLTLAGCRREQEEAPPAPPPSAQQEPAAPSPEAAPEGTAPAKQPMPPDMRGALASIAPLVESVKSAVVNVEVREASPARGPRRGSPWNGGGPGSPFGGGMPFGSPFEDPREEGPRQGLGSGFVIDARGLVLTNNHVVADATEIRVQFPDGRELDAKVLGTDPLTDVAVLQLKGEVKGLPVVKLGDSDALRVGDWVVAIGNPFGLASSVSLGIVSAKARDIQVGPFDDFLQTDAAINPGNSGGPLFNLHGEVVGINTAIVGQGSGIGFAVPSTLVKELLPQLEKDGAVTRGWLGVAVQDLTADLGSALGVSKGEGAIVTEVNEGTPAAEAGLKPDDIIVAAGGRPVTSGRALTRTVALKAPGSELPLTVYRGGKKTELKAKLGTRPDLEGVASRKPPEEHAEPPHQRVGLSLSDMDPRLSRAQELPRAGALVTDVVPGSSAERSGLLPGMVVVEARGQPVRRATDLARVLKEAEPGESVLLRVAVPGGRRELRALTAPES</sequence>
<dbReference type="Gene3D" id="2.40.10.120">
    <property type="match status" value="1"/>
</dbReference>
<feature type="region of interest" description="Disordered" evidence="4">
    <location>
        <begin position="393"/>
        <end position="422"/>
    </location>
</feature>
<name>A0A540WXE9_9BACT</name>
<dbReference type="PANTHER" id="PTHR22939:SF129">
    <property type="entry name" value="SERINE PROTEASE HTRA2, MITOCHONDRIAL"/>
    <property type="match status" value="1"/>
</dbReference>
<organism evidence="6 7">
    <name type="scientific">Myxococcus llanfairpwllgwyngyllgogerychwyrndrobwllllantysiliogogogochensis</name>
    <dbReference type="NCBI Taxonomy" id="2590453"/>
    <lineage>
        <taxon>Bacteria</taxon>
        <taxon>Pseudomonadati</taxon>
        <taxon>Myxococcota</taxon>
        <taxon>Myxococcia</taxon>
        <taxon>Myxococcales</taxon>
        <taxon>Cystobacterineae</taxon>
        <taxon>Myxococcaceae</taxon>
        <taxon>Myxococcus</taxon>
    </lineage>
</organism>
<dbReference type="SUPFAM" id="SSF50494">
    <property type="entry name" value="Trypsin-like serine proteases"/>
    <property type="match status" value="1"/>
</dbReference>
<dbReference type="PRINTS" id="PR00834">
    <property type="entry name" value="PROTEASES2C"/>
</dbReference>
<evidence type="ECO:0000256" key="2">
    <source>
        <dbReference type="ARBA" id="ARBA00022670"/>
    </source>
</evidence>
<keyword evidence="3" id="KW-0378">Hydrolase</keyword>
<dbReference type="AlphaFoldDB" id="A0A540WXE9"/>
<feature type="compositionally biased region" description="Basic and acidic residues" evidence="4">
    <location>
        <begin position="406"/>
        <end position="416"/>
    </location>
</feature>
<accession>A0A540WXE9</accession>
<evidence type="ECO:0000259" key="5">
    <source>
        <dbReference type="PROSITE" id="PS50106"/>
    </source>
</evidence>
<dbReference type="PROSITE" id="PS50106">
    <property type="entry name" value="PDZ"/>
    <property type="match status" value="2"/>
</dbReference>
<dbReference type="SUPFAM" id="SSF50156">
    <property type="entry name" value="PDZ domain-like"/>
    <property type="match status" value="2"/>
</dbReference>
<proteinExistence type="inferred from homology"/>
<evidence type="ECO:0000256" key="4">
    <source>
        <dbReference type="SAM" id="MobiDB-lite"/>
    </source>
</evidence>
<dbReference type="CDD" id="cd10839">
    <property type="entry name" value="cpPDZ1_DegP-like"/>
    <property type="match status" value="1"/>
</dbReference>
<dbReference type="PANTHER" id="PTHR22939">
    <property type="entry name" value="SERINE PROTEASE FAMILY S1C HTRA-RELATED"/>
    <property type="match status" value="1"/>
</dbReference>
<feature type="region of interest" description="Disordered" evidence="4">
    <location>
        <begin position="18"/>
        <end position="65"/>
    </location>
</feature>
<dbReference type="OrthoDB" id="9758917at2"/>
<dbReference type="EMBL" id="VIFM01000091">
    <property type="protein sequence ID" value="TQF13687.1"/>
    <property type="molecule type" value="Genomic_DNA"/>
</dbReference>
<dbReference type="InterPro" id="IPR001478">
    <property type="entry name" value="PDZ"/>
</dbReference>
<feature type="region of interest" description="Disordered" evidence="4">
    <location>
        <begin position="86"/>
        <end position="126"/>
    </location>
</feature>
<keyword evidence="2" id="KW-0645">Protease</keyword>
<dbReference type="Proteomes" id="UP000315369">
    <property type="component" value="Unassembled WGS sequence"/>
</dbReference>
<dbReference type="InterPro" id="IPR001940">
    <property type="entry name" value="Peptidase_S1C"/>
</dbReference>
<dbReference type="Gene3D" id="2.30.42.10">
    <property type="match status" value="2"/>
</dbReference>
<dbReference type="InterPro" id="IPR009003">
    <property type="entry name" value="Peptidase_S1_PA"/>
</dbReference>
<feature type="domain" description="PDZ" evidence="5">
    <location>
        <begin position="401"/>
        <end position="498"/>
    </location>
</feature>
<protein>
    <submittedName>
        <fullName evidence="6">PDZ domain-containing protein</fullName>
    </submittedName>
</protein>
<evidence type="ECO:0000313" key="6">
    <source>
        <dbReference type="EMBL" id="TQF13687.1"/>
    </source>
</evidence>
<dbReference type="SMART" id="SM00228">
    <property type="entry name" value="PDZ"/>
    <property type="match status" value="2"/>
</dbReference>
<comment type="caution">
    <text evidence="6">The sequence shown here is derived from an EMBL/GenBank/DDBJ whole genome shotgun (WGS) entry which is preliminary data.</text>
</comment>
<dbReference type="RefSeq" id="WP_141644580.1">
    <property type="nucleotide sequence ID" value="NZ_VIFM01000091.1"/>
</dbReference>
<reference evidence="6 7" key="1">
    <citation type="submission" date="2019-06" db="EMBL/GenBank/DDBJ databases">
        <authorList>
            <person name="Livingstone P."/>
            <person name="Whitworth D."/>
        </authorList>
    </citation>
    <scope>NUCLEOTIDE SEQUENCE [LARGE SCALE GENOMIC DNA]</scope>
    <source>
        <strain evidence="6 7">AM401</strain>
    </source>
</reference>
<dbReference type="Pfam" id="PF13365">
    <property type="entry name" value="Trypsin_2"/>
    <property type="match status" value="1"/>
</dbReference>
<evidence type="ECO:0000256" key="1">
    <source>
        <dbReference type="ARBA" id="ARBA00010541"/>
    </source>
</evidence>
<evidence type="ECO:0000256" key="3">
    <source>
        <dbReference type="ARBA" id="ARBA00022801"/>
    </source>
</evidence>
<feature type="domain" description="PDZ" evidence="5">
    <location>
        <begin position="290"/>
        <end position="384"/>
    </location>
</feature>
<dbReference type="Pfam" id="PF17820">
    <property type="entry name" value="PDZ_6"/>
    <property type="match status" value="1"/>
</dbReference>
<dbReference type="GO" id="GO:0004252">
    <property type="term" value="F:serine-type endopeptidase activity"/>
    <property type="evidence" value="ECO:0007669"/>
    <property type="project" value="InterPro"/>
</dbReference>
<feature type="compositionally biased region" description="Low complexity" evidence="4">
    <location>
        <begin position="34"/>
        <end position="48"/>
    </location>
</feature>
<comment type="similarity">
    <text evidence="1">Belongs to the peptidase S1C family.</text>
</comment>
<dbReference type="InterPro" id="IPR036034">
    <property type="entry name" value="PDZ_sf"/>
</dbReference>